<dbReference type="PANTHER" id="PTHR10742">
    <property type="entry name" value="FLAVIN MONOAMINE OXIDASE"/>
    <property type="match status" value="1"/>
</dbReference>
<dbReference type="SUPFAM" id="SSF54373">
    <property type="entry name" value="FAD-linked reductases, C-terminal domain"/>
    <property type="match status" value="1"/>
</dbReference>
<name>A0ABT2N5P4_9CYAN</name>
<dbReference type="Gene3D" id="3.50.50.60">
    <property type="entry name" value="FAD/NAD(P)-binding domain"/>
    <property type="match status" value="1"/>
</dbReference>
<dbReference type="Proteomes" id="UP001525961">
    <property type="component" value="Unassembled WGS sequence"/>
</dbReference>
<comment type="caution">
    <text evidence="2">The sequence shown here is derived from an EMBL/GenBank/DDBJ whole genome shotgun (WGS) entry which is preliminary data.</text>
</comment>
<dbReference type="EMBL" id="JAMXFA010000005">
    <property type="protein sequence ID" value="MCT7977070.1"/>
    <property type="molecule type" value="Genomic_DNA"/>
</dbReference>
<organism evidence="2 3">
    <name type="scientific">Laspinema olomoucense D3b</name>
    <dbReference type="NCBI Taxonomy" id="2953688"/>
    <lineage>
        <taxon>Bacteria</taxon>
        <taxon>Bacillati</taxon>
        <taxon>Cyanobacteriota</taxon>
        <taxon>Cyanophyceae</taxon>
        <taxon>Oscillatoriophycideae</taxon>
        <taxon>Oscillatoriales</taxon>
        <taxon>Laspinemataceae</taxon>
        <taxon>Laspinema</taxon>
        <taxon>Laspinema olomoucense</taxon>
    </lineage>
</organism>
<feature type="domain" description="Amine oxidase" evidence="1">
    <location>
        <begin position="51"/>
        <end position="461"/>
    </location>
</feature>
<evidence type="ECO:0000259" key="1">
    <source>
        <dbReference type="Pfam" id="PF01593"/>
    </source>
</evidence>
<accession>A0ABT2N5P4</accession>
<dbReference type="InterPro" id="IPR036188">
    <property type="entry name" value="FAD/NAD-bd_sf"/>
</dbReference>
<dbReference type="InterPro" id="IPR050281">
    <property type="entry name" value="Flavin_monoamine_oxidase"/>
</dbReference>
<dbReference type="SUPFAM" id="SSF51905">
    <property type="entry name" value="FAD/NAD(P)-binding domain"/>
    <property type="match status" value="1"/>
</dbReference>
<proteinExistence type="predicted"/>
<dbReference type="PANTHER" id="PTHR10742:SF410">
    <property type="entry name" value="LYSINE-SPECIFIC HISTONE DEMETHYLASE 2"/>
    <property type="match status" value="1"/>
</dbReference>
<keyword evidence="3" id="KW-1185">Reference proteome</keyword>
<dbReference type="RefSeq" id="WP_261234750.1">
    <property type="nucleotide sequence ID" value="NZ_JAMXFA010000005.1"/>
</dbReference>
<protein>
    <submittedName>
        <fullName evidence="2">FAD-dependent oxidoreductase</fullName>
    </submittedName>
</protein>
<dbReference type="PRINTS" id="PR00420">
    <property type="entry name" value="RNGMNOXGNASE"/>
</dbReference>
<reference evidence="2 3" key="1">
    <citation type="journal article" date="2022" name="Front. Microbiol.">
        <title>High genomic differentiation and limited gene flow indicate recent cryptic speciation within the genus Laspinema (cyanobacteria).</title>
        <authorList>
            <person name="Stanojkovic A."/>
            <person name="Skoupy S."/>
            <person name="Skaloud P."/>
            <person name="Dvorak P."/>
        </authorList>
    </citation>
    <scope>NUCLEOTIDE SEQUENCE [LARGE SCALE GENOMIC DNA]</scope>
    <source>
        <strain evidence="2 3">D3b</strain>
    </source>
</reference>
<dbReference type="Pfam" id="PF01593">
    <property type="entry name" value="Amino_oxidase"/>
    <property type="match status" value="1"/>
</dbReference>
<evidence type="ECO:0000313" key="3">
    <source>
        <dbReference type="Proteomes" id="UP001525961"/>
    </source>
</evidence>
<evidence type="ECO:0000313" key="2">
    <source>
        <dbReference type="EMBL" id="MCT7977070.1"/>
    </source>
</evidence>
<gene>
    <name evidence="2" type="ORF">NG792_04930</name>
</gene>
<sequence length="463" mass="51274">MSPIPPVKWLFNRRRFLQLSLFASTLGLSLACSENQVQSSPQKVLVIGAGIAGLAAARELQGQGFQVTVLEGRDRIGGRIHTSRTLGFPVDLGASWIHGITGNPITTLAQEWQIPILPTDFDNIILYNSQGNPISDRDLEVSYAVYEQIRDQAASLAENSEQDLSIASALQQVLAAQTLTPQQSQLIEWAFNSEFVTEFGADLESLSSWYVDEGEEFDGEDYLFPQGYDKIITGLANNLEIQLQQKVTEIRYTDSGVSVTTERETFTADAAIVTLPLGVLKSGSIKFSPELPENKQAAINRLTMGVLNKVILKFSEQFWPEDYQNLDYLHEKPPDFSEFLNLAFYTQKPALMALTGGSFARQIEQLSEGEIRSRLMGVLRRSYGDRIPEPESMIVTRWSQDPFTFGSYSHIAVGGESGDRDILAEPIGDRLFFAGEATSSDYPATVHGAYLSGIREAKRVINP</sequence>
<dbReference type="InterPro" id="IPR002937">
    <property type="entry name" value="Amino_oxidase"/>
</dbReference>
<dbReference type="Gene3D" id="3.90.660.10">
    <property type="match status" value="1"/>
</dbReference>